<evidence type="ECO:0000313" key="2">
    <source>
        <dbReference type="EMBL" id="ALH23158.1"/>
    </source>
</evidence>
<feature type="compositionally biased region" description="Low complexity" evidence="1">
    <location>
        <begin position="198"/>
        <end position="218"/>
    </location>
</feature>
<feature type="compositionally biased region" description="Acidic residues" evidence="1">
    <location>
        <begin position="90"/>
        <end position="101"/>
    </location>
</feature>
<sequence length="440" mass="46603">MKNSNIPKLLKKKSRNFKYNSKRNKKITFRKKNALKVPKYKSQKNKKIKKHKHITQKHKRFIGGAPNPIDKLSAALAEASAAPQPAADIANEEQAAEESAQDVEARLISTRISPIDAANEQQAAEEAAQDEEVKLGLASQSSDNRDVDRLLDQSPDRPPQPGDLPPQPAPPPAQPGDLPPQPAPPPAQPGDLPPQPGDLPAQPGDLPAQPGDLPAQPGDLPPQPGDLPAQPGDLPAQPGDLPAQPGDLPAQPSDLPPQPAPPHAPPPAQPPSSGNIGPRGPHEPSGPPGVTVVNGMSVSERNRLIQAAEKTVGDIVKALGDANETLAGLKAMPIEKNISKLKPPPNTYPKQYTIGFILPANTEFAKLPQQGISPESYFADILGNTMTRPIQLSSMQGQTSQNVAVVNEPSISPQSSSTTPNIELQGLTPLAQHNMTPIPQ</sequence>
<reference evidence="2 3" key="1">
    <citation type="journal article" date="2015" name="Genome Announc.">
        <title>The 474-Kilobase-Pair Complete Genome Sequence of CeV-01B, a Virus Infecting Haptolina (Chrysochromulina) ericina (Prymnesiophyceae).</title>
        <authorList>
            <person name="Gallot-Lavallee L."/>
            <person name="Pagarete A."/>
            <person name="Legendre M."/>
            <person name="Santini S."/>
            <person name="Sandaa R.A."/>
            <person name="Himmelbauer H."/>
            <person name="Ogata H."/>
            <person name="Bratbak G."/>
            <person name="Claverie J.M."/>
        </authorList>
    </citation>
    <scope>NUCLEOTIDE SEQUENCE [LARGE SCALE GENOMIC DNA]</scope>
    <source>
        <strain evidence="2">CeV-01B</strain>
    </source>
</reference>
<accession>A0A0N9QJ52</accession>
<proteinExistence type="predicted"/>
<evidence type="ECO:0000256" key="1">
    <source>
        <dbReference type="SAM" id="MobiDB-lite"/>
    </source>
</evidence>
<dbReference type="EMBL" id="KT820662">
    <property type="protein sequence ID" value="ALH23158.1"/>
    <property type="molecule type" value="Genomic_DNA"/>
</dbReference>
<feature type="compositionally biased region" description="Pro residues" evidence="1">
    <location>
        <begin position="254"/>
        <end position="270"/>
    </location>
</feature>
<protein>
    <submittedName>
        <fullName evidence="2">Prolin rich repeat containing protein</fullName>
    </submittedName>
</protein>
<feature type="compositionally biased region" description="Pro residues" evidence="1">
    <location>
        <begin position="156"/>
        <end position="197"/>
    </location>
</feature>
<feature type="compositionally biased region" description="Low complexity" evidence="1">
    <location>
        <begin position="76"/>
        <end position="87"/>
    </location>
</feature>
<feature type="region of interest" description="Disordered" evidence="1">
    <location>
        <begin position="76"/>
        <end position="294"/>
    </location>
</feature>
<feature type="compositionally biased region" description="Basic and acidic residues" evidence="1">
    <location>
        <begin position="143"/>
        <end position="155"/>
    </location>
</feature>
<gene>
    <name evidence="2" type="ORF">ceV_252</name>
</gene>
<evidence type="ECO:0000313" key="3">
    <source>
        <dbReference type="Proteomes" id="UP000203826"/>
    </source>
</evidence>
<dbReference type="KEGG" id="vg:26049119"/>
<feature type="compositionally biased region" description="Low complexity" evidence="1">
    <location>
        <begin position="116"/>
        <end position="126"/>
    </location>
</feature>
<dbReference type="SMR" id="A0A0N9QJ52"/>
<dbReference type="PRINTS" id="PR01217">
    <property type="entry name" value="PRICHEXTENSN"/>
</dbReference>
<name>A0A0N9QJ52_9VIRU</name>
<organism evidence="2 3">
    <name type="scientific">Chrysochromulina ericina virus CeV-01B</name>
    <dbReference type="NCBI Taxonomy" id="3070830"/>
    <lineage>
        <taxon>Viruses</taxon>
        <taxon>Varidnaviria</taxon>
        <taxon>Bamfordvirae</taxon>
        <taxon>Nucleocytoviricota</taxon>
        <taxon>Megaviricetes</taxon>
        <taxon>Imitervirales</taxon>
        <taxon>Mesomimiviridae</taxon>
        <taxon>Tethysvirus</taxon>
        <taxon>Tethysvirus raunefjordenense</taxon>
    </lineage>
</organism>
<dbReference type="Proteomes" id="UP000203826">
    <property type="component" value="Segment"/>
</dbReference>
<keyword evidence="3" id="KW-1185">Reference proteome</keyword>